<accession>L9YFF4</accession>
<name>L9YFF4_NATP1</name>
<dbReference type="EMBL" id="AOIE01000102">
    <property type="protein sequence ID" value="ELY71678.1"/>
    <property type="molecule type" value="Genomic_DNA"/>
</dbReference>
<dbReference type="Proteomes" id="UP000011593">
    <property type="component" value="Unassembled WGS sequence"/>
</dbReference>
<proteinExistence type="predicted"/>
<sequence>MAAPLNRYNDGFEFSSRNGMKLSECVVVGVRSESAVSDSLDGFLIDSGLEECLPDDPGVEATAFDSRDRDLREEIKR</sequence>
<evidence type="ECO:0000256" key="1">
    <source>
        <dbReference type="SAM" id="MobiDB-lite"/>
    </source>
</evidence>
<gene>
    <name evidence="2" type="ORF">C488_17144</name>
</gene>
<evidence type="ECO:0000313" key="3">
    <source>
        <dbReference type="Proteomes" id="UP000011593"/>
    </source>
</evidence>
<evidence type="ECO:0000313" key="2">
    <source>
        <dbReference type="EMBL" id="ELY71678.1"/>
    </source>
</evidence>
<protein>
    <submittedName>
        <fullName evidence="2">Uncharacterized protein</fullName>
    </submittedName>
</protein>
<keyword evidence="3" id="KW-1185">Reference proteome</keyword>
<reference evidence="2 3" key="1">
    <citation type="journal article" date="2014" name="PLoS Genet.">
        <title>Phylogenetically driven sequencing of extremely halophilic archaea reveals strategies for static and dynamic osmo-response.</title>
        <authorList>
            <person name="Becker E.A."/>
            <person name="Seitzer P.M."/>
            <person name="Tritt A."/>
            <person name="Larsen D."/>
            <person name="Krusor M."/>
            <person name="Yao A.I."/>
            <person name="Wu D."/>
            <person name="Madern D."/>
            <person name="Eisen J.A."/>
            <person name="Darling A.E."/>
            <person name="Facciotti M.T."/>
        </authorList>
    </citation>
    <scope>NUCLEOTIDE SEQUENCE [LARGE SCALE GENOMIC DNA]</scope>
    <source>
        <strain evidence="2 3">DSM 15624</strain>
    </source>
</reference>
<feature type="region of interest" description="Disordered" evidence="1">
    <location>
        <begin position="56"/>
        <end position="77"/>
    </location>
</feature>
<organism evidence="2 3">
    <name type="scientific">Natrinema pellirubrum (strain DSM 15624 / CIP 106293 / JCM 10476 / NCIMB 786 / 157)</name>
    <dbReference type="NCBI Taxonomy" id="797303"/>
    <lineage>
        <taxon>Archaea</taxon>
        <taxon>Methanobacteriati</taxon>
        <taxon>Methanobacteriota</taxon>
        <taxon>Stenosarchaea group</taxon>
        <taxon>Halobacteria</taxon>
        <taxon>Halobacteriales</taxon>
        <taxon>Natrialbaceae</taxon>
        <taxon>Natrinema</taxon>
    </lineage>
</organism>
<dbReference type="AlphaFoldDB" id="L9YFF4"/>
<comment type="caution">
    <text evidence="2">The sequence shown here is derived from an EMBL/GenBank/DDBJ whole genome shotgun (WGS) entry which is preliminary data.</text>
</comment>
<feature type="compositionally biased region" description="Basic and acidic residues" evidence="1">
    <location>
        <begin position="65"/>
        <end position="77"/>
    </location>
</feature>